<keyword evidence="2" id="KW-0808">Transferase</keyword>
<feature type="domain" description="N-acetyltransferase" evidence="1">
    <location>
        <begin position="9"/>
        <end position="157"/>
    </location>
</feature>
<proteinExistence type="predicted"/>
<dbReference type="InterPro" id="IPR000182">
    <property type="entry name" value="GNAT_dom"/>
</dbReference>
<comment type="caution">
    <text evidence="2">The sequence shown here is derived from an EMBL/GenBank/DDBJ whole genome shotgun (WGS) entry which is preliminary data.</text>
</comment>
<protein>
    <submittedName>
        <fullName evidence="2">GNAT family N-acetyltransferase</fullName>
    </submittedName>
</protein>
<evidence type="ECO:0000313" key="2">
    <source>
        <dbReference type="EMBL" id="RKN32340.1"/>
    </source>
</evidence>
<dbReference type="SUPFAM" id="SSF55729">
    <property type="entry name" value="Acyl-CoA N-acyltransferases (Nat)"/>
    <property type="match status" value="1"/>
</dbReference>
<gene>
    <name evidence="2" type="ORF">D7044_13895</name>
</gene>
<dbReference type="PROSITE" id="PS51186">
    <property type="entry name" value="GNAT"/>
    <property type="match status" value="1"/>
</dbReference>
<organism evidence="2 3">
    <name type="scientific">Micromonospora musae</name>
    <dbReference type="NCBI Taxonomy" id="1894970"/>
    <lineage>
        <taxon>Bacteria</taxon>
        <taxon>Bacillati</taxon>
        <taxon>Actinomycetota</taxon>
        <taxon>Actinomycetes</taxon>
        <taxon>Micromonosporales</taxon>
        <taxon>Micromonosporaceae</taxon>
        <taxon>Micromonospora</taxon>
    </lineage>
</organism>
<reference evidence="2 3" key="1">
    <citation type="submission" date="2018-09" db="EMBL/GenBank/DDBJ databases">
        <title>Micromonospora sp. nov. MS1-9, isolated from a root of Musa sp.</title>
        <authorList>
            <person name="Kuncharoen N."/>
            <person name="Kudo T."/>
            <person name="Ohkuma M."/>
            <person name="Yuki M."/>
            <person name="Tanasupawat S."/>
        </authorList>
    </citation>
    <scope>NUCLEOTIDE SEQUENCE [LARGE SCALE GENOMIC DNA]</scope>
    <source>
        <strain evidence="2 3">MS1-9</strain>
    </source>
</reference>
<dbReference type="Pfam" id="PF13673">
    <property type="entry name" value="Acetyltransf_10"/>
    <property type="match status" value="1"/>
</dbReference>
<sequence>MATTHSSVPFVRPGVQHDLPALHDLARRTIDASYRPFLGDEAVDRFIGSGGSDQHITDHLAQGHVRVLHVGHDVVGLTILEGDLLDLVMVDVSRHGQGLGGVLLADAEAQLHQEHPVARLESFEGNTAALGFYLAHGWQETSRTPAAGGMPARITLTKSRPA</sequence>
<dbReference type="EMBL" id="RAZT01000006">
    <property type="protein sequence ID" value="RKN32340.1"/>
    <property type="molecule type" value="Genomic_DNA"/>
</dbReference>
<accession>A0A3A9Y3J9</accession>
<dbReference type="Gene3D" id="3.40.630.30">
    <property type="match status" value="1"/>
</dbReference>
<evidence type="ECO:0000313" key="3">
    <source>
        <dbReference type="Proteomes" id="UP000275865"/>
    </source>
</evidence>
<dbReference type="InterPro" id="IPR016181">
    <property type="entry name" value="Acyl_CoA_acyltransferase"/>
</dbReference>
<name>A0A3A9Y3J9_9ACTN</name>
<dbReference type="Proteomes" id="UP000275865">
    <property type="component" value="Unassembled WGS sequence"/>
</dbReference>
<dbReference type="GO" id="GO:0016747">
    <property type="term" value="F:acyltransferase activity, transferring groups other than amino-acyl groups"/>
    <property type="evidence" value="ECO:0007669"/>
    <property type="project" value="InterPro"/>
</dbReference>
<evidence type="ECO:0000259" key="1">
    <source>
        <dbReference type="PROSITE" id="PS51186"/>
    </source>
</evidence>
<dbReference type="AlphaFoldDB" id="A0A3A9Y3J9"/>